<protein>
    <recommendedName>
        <fullName evidence="4">Lipoprotein</fullName>
    </recommendedName>
</protein>
<evidence type="ECO:0000313" key="2">
    <source>
        <dbReference type="EMBL" id="MDQ1032780.1"/>
    </source>
</evidence>
<evidence type="ECO:0000256" key="1">
    <source>
        <dbReference type="SAM" id="SignalP"/>
    </source>
</evidence>
<keyword evidence="3" id="KW-1185">Reference proteome</keyword>
<proteinExistence type="predicted"/>
<keyword evidence="1" id="KW-0732">Signal</keyword>
<sequence>MSKARRAAWRLPLAFAMLPACAATSAAVHTPDAGIIGQSASHIVVLALRLARAVTELFLSERFNHIV</sequence>
<feature type="chain" id="PRO_5046235041" description="Lipoprotein" evidence="1">
    <location>
        <begin position="23"/>
        <end position="67"/>
    </location>
</feature>
<accession>A0ABU0TAE2</accession>
<organism evidence="2 3">
    <name type="scientific">Streptomyces umbrinus</name>
    <dbReference type="NCBI Taxonomy" id="67370"/>
    <lineage>
        <taxon>Bacteria</taxon>
        <taxon>Bacillati</taxon>
        <taxon>Actinomycetota</taxon>
        <taxon>Actinomycetes</taxon>
        <taxon>Kitasatosporales</taxon>
        <taxon>Streptomycetaceae</taxon>
        <taxon>Streptomyces</taxon>
        <taxon>Streptomyces phaeochromogenes group</taxon>
    </lineage>
</organism>
<comment type="caution">
    <text evidence="2">The sequence shown here is derived from an EMBL/GenBank/DDBJ whole genome shotgun (WGS) entry which is preliminary data.</text>
</comment>
<dbReference type="EMBL" id="JAUSZI010000002">
    <property type="protein sequence ID" value="MDQ1032780.1"/>
    <property type="molecule type" value="Genomic_DNA"/>
</dbReference>
<reference evidence="2 3" key="1">
    <citation type="submission" date="2023-07" db="EMBL/GenBank/DDBJ databases">
        <title>Comparative genomics of wheat-associated soil bacteria to identify genetic determinants of phenazine resistance.</title>
        <authorList>
            <person name="Mouncey N."/>
        </authorList>
    </citation>
    <scope>NUCLEOTIDE SEQUENCE [LARGE SCALE GENOMIC DNA]</scope>
    <source>
        <strain evidence="2 3">V2I4</strain>
    </source>
</reference>
<gene>
    <name evidence="2" type="ORF">QF035_010362</name>
</gene>
<dbReference type="Proteomes" id="UP001230328">
    <property type="component" value="Unassembled WGS sequence"/>
</dbReference>
<feature type="signal peptide" evidence="1">
    <location>
        <begin position="1"/>
        <end position="22"/>
    </location>
</feature>
<name>A0ABU0TAE2_9ACTN</name>
<evidence type="ECO:0000313" key="3">
    <source>
        <dbReference type="Proteomes" id="UP001230328"/>
    </source>
</evidence>
<evidence type="ECO:0008006" key="4">
    <source>
        <dbReference type="Google" id="ProtNLM"/>
    </source>
</evidence>